<dbReference type="RefSeq" id="WP_126717727.1">
    <property type="nucleotide sequence ID" value="NZ_RWJF01000001.1"/>
</dbReference>
<dbReference type="InterPro" id="IPR018511">
    <property type="entry name" value="Hemolysin-typ_Ca-bd_CS"/>
</dbReference>
<dbReference type="InterPro" id="IPR013858">
    <property type="entry name" value="Peptidase_M10B_C"/>
</dbReference>
<dbReference type="Gene3D" id="2.150.10.10">
    <property type="entry name" value="Serralysin-like metalloprotease, C-terminal"/>
    <property type="match status" value="1"/>
</dbReference>
<dbReference type="InterPro" id="IPR006026">
    <property type="entry name" value="Peptidase_Metallo"/>
</dbReference>
<comment type="subcellular location">
    <subcellularLocation>
        <location evidence="2">Secreted</location>
    </subcellularLocation>
</comment>
<evidence type="ECO:0000313" key="8">
    <source>
        <dbReference type="Proteomes" id="UP000274661"/>
    </source>
</evidence>
<dbReference type="PRINTS" id="PR00313">
    <property type="entry name" value="CABNDNGRPT"/>
</dbReference>
<protein>
    <recommendedName>
        <fullName evidence="6">Peptidase metallopeptidase domain-containing protein</fullName>
    </recommendedName>
</protein>
<evidence type="ECO:0000256" key="2">
    <source>
        <dbReference type="ARBA" id="ARBA00004613"/>
    </source>
</evidence>
<dbReference type="SUPFAM" id="SSF55486">
    <property type="entry name" value="Metalloproteases ('zincins'), catalytic domain"/>
    <property type="match status" value="1"/>
</dbReference>
<dbReference type="InterPro" id="IPR001343">
    <property type="entry name" value="Hemolysn_Ca-bd"/>
</dbReference>
<feature type="domain" description="Peptidase metallopeptidase" evidence="6">
    <location>
        <begin position="49"/>
        <end position="242"/>
    </location>
</feature>
<dbReference type="SMART" id="SM00235">
    <property type="entry name" value="ZnMc"/>
    <property type="match status" value="1"/>
</dbReference>
<dbReference type="AlphaFoldDB" id="A0A3R9WR90"/>
<comment type="cofactor">
    <cofactor evidence="1">
        <name>Ca(2+)</name>
        <dbReference type="ChEBI" id="CHEBI:29108"/>
    </cofactor>
</comment>
<organism evidence="7 8">
    <name type="scientific">Sphingomonas ginkgonis</name>
    <dbReference type="NCBI Taxonomy" id="2315330"/>
    <lineage>
        <taxon>Bacteria</taxon>
        <taxon>Pseudomonadati</taxon>
        <taxon>Pseudomonadota</taxon>
        <taxon>Alphaproteobacteria</taxon>
        <taxon>Sphingomonadales</taxon>
        <taxon>Sphingomonadaceae</taxon>
        <taxon>Sphingomonas</taxon>
    </lineage>
</organism>
<dbReference type="GO" id="GO:0005615">
    <property type="term" value="C:extracellular space"/>
    <property type="evidence" value="ECO:0007669"/>
    <property type="project" value="InterPro"/>
</dbReference>
<dbReference type="GO" id="GO:0008237">
    <property type="term" value="F:metallopeptidase activity"/>
    <property type="evidence" value="ECO:0007669"/>
    <property type="project" value="InterPro"/>
</dbReference>
<evidence type="ECO:0000256" key="3">
    <source>
        <dbReference type="ARBA" id="ARBA00009490"/>
    </source>
</evidence>
<dbReference type="SUPFAM" id="SSF51120">
    <property type="entry name" value="beta-Roll"/>
    <property type="match status" value="1"/>
</dbReference>
<dbReference type="OrthoDB" id="733404at2"/>
<dbReference type="GO" id="GO:0005509">
    <property type="term" value="F:calcium ion binding"/>
    <property type="evidence" value="ECO:0007669"/>
    <property type="project" value="InterPro"/>
</dbReference>
<keyword evidence="4" id="KW-0964">Secreted</keyword>
<evidence type="ECO:0000259" key="6">
    <source>
        <dbReference type="SMART" id="SM00235"/>
    </source>
</evidence>
<dbReference type="PROSITE" id="PS00330">
    <property type="entry name" value="HEMOLYSIN_CALCIUM"/>
    <property type="match status" value="2"/>
</dbReference>
<keyword evidence="8" id="KW-1185">Reference proteome</keyword>
<evidence type="ECO:0000256" key="5">
    <source>
        <dbReference type="ARBA" id="ARBA00022737"/>
    </source>
</evidence>
<dbReference type="Pfam" id="PF08548">
    <property type="entry name" value="Peptidase_M10_C"/>
    <property type="match status" value="2"/>
</dbReference>
<comment type="caution">
    <text evidence="7">The sequence shown here is derived from an EMBL/GenBank/DDBJ whole genome shotgun (WGS) entry which is preliminary data.</text>
</comment>
<reference evidence="7 8" key="1">
    <citation type="submission" date="2018-12" db="EMBL/GenBank/DDBJ databases">
        <title>Sphingomonas sp. HMF7854 Genome sequencing and assembly.</title>
        <authorList>
            <person name="Cha I."/>
            <person name="Kang H."/>
            <person name="Kim H."/>
            <person name="Kang J."/>
            <person name="Joh K."/>
        </authorList>
    </citation>
    <scope>NUCLEOTIDE SEQUENCE [LARGE SCALE GENOMIC DNA]</scope>
    <source>
        <strain evidence="7 8">HMF7854</strain>
    </source>
</reference>
<dbReference type="InterPro" id="IPR024079">
    <property type="entry name" value="MetalloPept_cat_dom_sf"/>
</dbReference>
<proteinExistence type="inferred from homology"/>
<evidence type="ECO:0000313" key="7">
    <source>
        <dbReference type="EMBL" id="RST29889.1"/>
    </source>
</evidence>
<dbReference type="InterPro" id="IPR011049">
    <property type="entry name" value="Serralysin-like_metalloprot_C"/>
</dbReference>
<dbReference type="EMBL" id="RWJF01000001">
    <property type="protein sequence ID" value="RST29889.1"/>
    <property type="molecule type" value="Genomic_DNA"/>
</dbReference>
<keyword evidence="5" id="KW-0677">Repeat</keyword>
<name>A0A3R9WR90_9SPHN</name>
<dbReference type="InterPro" id="IPR034033">
    <property type="entry name" value="Serralysin-like"/>
</dbReference>
<evidence type="ECO:0000256" key="1">
    <source>
        <dbReference type="ARBA" id="ARBA00001913"/>
    </source>
</evidence>
<dbReference type="GO" id="GO:0008270">
    <property type="term" value="F:zinc ion binding"/>
    <property type="evidence" value="ECO:0007669"/>
    <property type="project" value="InterPro"/>
</dbReference>
<gene>
    <name evidence="7" type="ORF">HMF7854_02915</name>
</gene>
<comment type="similarity">
    <text evidence="3">Belongs to the peptidase M10B family.</text>
</comment>
<dbReference type="Gene3D" id="3.40.390.10">
    <property type="entry name" value="Collagenase (Catalytic Domain)"/>
    <property type="match status" value="1"/>
</dbReference>
<sequence>MLPKRPMMGIDDSLTSTHDFNLDQFPGATYRGKPVATLNQVIDHIDAGPELKASNGVITYTFLTLDHLVGMYNNKNFGFTAGFGLSSYSSAQQDAARASVQLWDDLIPQSFKEVNGLGADIVFANSLDPAQAYAYYPGHQGWKFQSDVFTADPNNAAAGNWTNKWFSYGGYGTTTLVHELGHTLGLSHPGAYNYDPNLDLTYANYAEYAQDSMQYTIMSYWGSNNTGARTINWSSFLNDYPQTPLVHDILTIQSKYGADPTTRAGDTIYGFHANAGNDVFDFTHNPFPYLAVYDAAGHDTIDLSGFTVSQFIDLHPGSFSSIGGAIPTLAAINATRAELTTLSGETFAPVSQAQVNATGASFMNANANSIAADTGVTGIKTTEYQNFAIAYGTHIEDAIGGSARDLIFGNDDANRLYGMAGDDVLRGFGGDDLLVGGLGKDTLTGGAGHDTFLFDKAEIGDLITDLTQDDRIDLSGLGNNLHYIASSGFTGHAGEVNYINGTLSADLNGDSVADFAVVLQGAPSLQPDQLVLHI</sequence>
<dbReference type="Proteomes" id="UP000274661">
    <property type="component" value="Unassembled WGS sequence"/>
</dbReference>
<dbReference type="GO" id="GO:0006508">
    <property type="term" value="P:proteolysis"/>
    <property type="evidence" value="ECO:0007669"/>
    <property type="project" value="InterPro"/>
</dbReference>
<dbReference type="CDD" id="cd04277">
    <property type="entry name" value="ZnMc_serralysin_like"/>
    <property type="match status" value="1"/>
</dbReference>
<dbReference type="Pfam" id="PF00353">
    <property type="entry name" value="HemolysinCabind"/>
    <property type="match status" value="1"/>
</dbReference>
<evidence type="ECO:0000256" key="4">
    <source>
        <dbReference type="ARBA" id="ARBA00022525"/>
    </source>
</evidence>
<accession>A0A3R9WR90</accession>